<dbReference type="GO" id="GO:0050660">
    <property type="term" value="F:flavin adenine dinucleotide binding"/>
    <property type="evidence" value="ECO:0007669"/>
    <property type="project" value="InterPro"/>
</dbReference>
<proteinExistence type="inferred from homology"/>
<feature type="domain" description="Glucose-methanol-choline oxidoreductase C-terminal" evidence="18">
    <location>
        <begin position="494"/>
        <end position="559"/>
    </location>
</feature>
<dbReference type="PANTHER" id="PTHR47470">
    <property type="entry name" value="CHOLESTEROL OXIDASE"/>
    <property type="match status" value="1"/>
</dbReference>
<evidence type="ECO:0000313" key="19">
    <source>
        <dbReference type="EMBL" id="QSX77493.1"/>
    </source>
</evidence>
<evidence type="ECO:0000259" key="17">
    <source>
        <dbReference type="Pfam" id="PF00732"/>
    </source>
</evidence>
<feature type="chain" id="PRO_5036810656" description="Cholesterol oxidase" evidence="16">
    <location>
        <begin position="20"/>
        <end position="567"/>
    </location>
</feature>
<dbReference type="InterPro" id="IPR000172">
    <property type="entry name" value="GMC_OxRdtase_N"/>
</dbReference>
<keyword evidence="16" id="KW-0732">Signal</keyword>
<evidence type="ECO:0000256" key="13">
    <source>
        <dbReference type="ARBA" id="ARBA00049723"/>
    </source>
</evidence>
<dbReference type="GO" id="GO:0016995">
    <property type="term" value="F:cholesterol oxidase activity"/>
    <property type="evidence" value="ECO:0007669"/>
    <property type="project" value="UniProtKB-EC"/>
</dbReference>
<dbReference type="SUPFAM" id="SSF51905">
    <property type="entry name" value="FAD/NAD(P)-binding domain"/>
    <property type="match status" value="1"/>
</dbReference>
<keyword evidence="20" id="KW-1185">Reference proteome</keyword>
<dbReference type="EMBL" id="CP071518">
    <property type="protein sequence ID" value="QSX77493.1"/>
    <property type="molecule type" value="Genomic_DNA"/>
</dbReference>
<dbReference type="InterPro" id="IPR036188">
    <property type="entry name" value="FAD/NAD-bd_sf"/>
</dbReference>
<keyword evidence="8" id="KW-1207">Sterol metabolism</keyword>
<dbReference type="AlphaFoldDB" id="A0A974XZ03"/>
<protein>
    <recommendedName>
        <fullName evidence="14">Cholesterol oxidase</fullName>
        <ecNumber evidence="13">1.1.3.6</ecNumber>
        <ecNumber evidence="11">5.3.3.1</ecNumber>
    </recommendedName>
    <alternativeName>
        <fullName evidence="15">Cholesterol isomerase</fullName>
    </alternativeName>
</protein>
<evidence type="ECO:0000256" key="10">
    <source>
        <dbReference type="ARBA" id="ARBA00023235"/>
    </source>
</evidence>
<evidence type="ECO:0000256" key="1">
    <source>
        <dbReference type="ARBA" id="ARBA00001974"/>
    </source>
</evidence>
<keyword evidence="3" id="KW-0153">Cholesterol metabolism</keyword>
<dbReference type="EC" id="1.1.3.6" evidence="13"/>
<evidence type="ECO:0000256" key="7">
    <source>
        <dbReference type="ARBA" id="ARBA00023098"/>
    </source>
</evidence>
<dbReference type="Proteomes" id="UP000639274">
    <property type="component" value="Chromosome"/>
</dbReference>
<feature type="signal peptide" evidence="16">
    <location>
        <begin position="1"/>
        <end position="19"/>
    </location>
</feature>
<keyword evidence="5" id="KW-0274">FAD</keyword>
<evidence type="ECO:0000256" key="12">
    <source>
        <dbReference type="ARBA" id="ARBA00049645"/>
    </source>
</evidence>
<keyword evidence="4" id="KW-0285">Flavoprotein</keyword>
<dbReference type="GO" id="GO:0004769">
    <property type="term" value="F:steroid Delta-isomerase activity"/>
    <property type="evidence" value="ECO:0007669"/>
    <property type="project" value="UniProtKB-EC"/>
</dbReference>
<evidence type="ECO:0000256" key="2">
    <source>
        <dbReference type="ARBA" id="ARBA00010790"/>
    </source>
</evidence>
<evidence type="ECO:0000313" key="20">
    <source>
        <dbReference type="Proteomes" id="UP000639274"/>
    </source>
</evidence>
<dbReference type="InterPro" id="IPR052542">
    <property type="entry name" value="Cholesterol_Oxidase"/>
</dbReference>
<dbReference type="Pfam" id="PF05199">
    <property type="entry name" value="GMC_oxred_C"/>
    <property type="match status" value="1"/>
</dbReference>
<keyword evidence="6" id="KW-0560">Oxidoreductase</keyword>
<comment type="pathway">
    <text evidence="12">Steroid metabolism; cholesterol degradation.</text>
</comment>
<evidence type="ECO:0000256" key="5">
    <source>
        <dbReference type="ARBA" id="ARBA00022827"/>
    </source>
</evidence>
<evidence type="ECO:0000256" key="3">
    <source>
        <dbReference type="ARBA" id="ARBA00022548"/>
    </source>
</evidence>
<accession>A0A974XZ03</accession>
<dbReference type="Gene3D" id="3.50.50.60">
    <property type="entry name" value="FAD/NAD(P)-binding domain"/>
    <property type="match status" value="3"/>
</dbReference>
<sequence length="567" mass="59372">MASLAGVIAGCCLPSMASAATQTRSKLSLPPSAIQSDYDVVVVGSGYGGAVMAARLAPGRKLCVLERGREWQPSDFPSQLDQAIGEFRGSTKPLGLFDYHAGPHVDVLVGNGLGGTSLINANVVMPPDRDIFSGWPAAIRNDYASGVMAGYEKRVLDMLAVEAVGQADGLRKNWFHVSTSEQRKKAGSRGKTGNLPLSVNLSRYASAPNAQGVVQALCKRCGDCVTGCRYGAKNSLDVNYLPLARQRGAEIISRTEVSHVERLANGQWRVHYVARPEGAAAYSGALTARAVVLSAGTLGTTKILMRSRAQGLPLSDALGKRFSANGDILGLAYNTDVQTNIMGFGTGLPAMGLQKVGPTITTVSDYRGAAAVSERFLIEDGAVPSLLVDAMRTGLPPLAGISTSIPEDQRMAKDLAGKDARGALNHSMIYLGIGHDSAGGRLELAANGSVSVNWPGITDEPFVSRIRAEMTRHANAFEGTYLDSPRSHPIFGGAMTTVHPLGGSPMSDRSDSGVVNANGQVYDPRTGLTGVHSGLYAVDGSIVPGSIGVNPLLTIAALAERAADRFS</sequence>
<gene>
    <name evidence="19" type="ORF">I8J32_012100</name>
</gene>
<feature type="domain" description="Glucose-methanol-choline oxidoreductase N-terminal" evidence="17">
    <location>
        <begin position="107"/>
        <end position="307"/>
    </location>
</feature>
<evidence type="ECO:0000256" key="15">
    <source>
        <dbReference type="ARBA" id="ARBA00049778"/>
    </source>
</evidence>
<evidence type="ECO:0000256" key="6">
    <source>
        <dbReference type="ARBA" id="ARBA00023002"/>
    </source>
</evidence>
<evidence type="ECO:0000256" key="11">
    <source>
        <dbReference type="ARBA" id="ARBA00038856"/>
    </source>
</evidence>
<dbReference type="PANTHER" id="PTHR47470:SF1">
    <property type="entry name" value="FAD-DEPENDENT OXIDOREDUCTASE 2 FAD BINDING DOMAIN-CONTAINING PROTEIN"/>
    <property type="match status" value="1"/>
</dbReference>
<dbReference type="RefSeq" id="WP_200612509.1">
    <property type="nucleotide sequence ID" value="NZ_CP071518.1"/>
</dbReference>
<dbReference type="Pfam" id="PF00732">
    <property type="entry name" value="GMC_oxred_N"/>
    <property type="match status" value="1"/>
</dbReference>
<comment type="similarity">
    <text evidence="2">Belongs to the GMC oxidoreductase family.</text>
</comment>
<comment type="cofactor">
    <cofactor evidence="1">
        <name>FAD</name>
        <dbReference type="ChEBI" id="CHEBI:57692"/>
    </cofactor>
</comment>
<dbReference type="EC" id="5.3.3.1" evidence="11"/>
<evidence type="ECO:0000256" key="14">
    <source>
        <dbReference type="ARBA" id="ARBA00049744"/>
    </source>
</evidence>
<dbReference type="KEGG" id="lsf:I8J32_012100"/>
<organism evidence="19 20">
    <name type="scientific">Agrilutibacter solisilvae</name>
    <dbReference type="NCBI Taxonomy" id="2763317"/>
    <lineage>
        <taxon>Bacteria</taxon>
        <taxon>Pseudomonadati</taxon>
        <taxon>Pseudomonadota</taxon>
        <taxon>Gammaproteobacteria</taxon>
        <taxon>Lysobacterales</taxon>
        <taxon>Lysobacteraceae</taxon>
        <taxon>Agrilutibacter</taxon>
    </lineage>
</organism>
<keyword evidence="10" id="KW-0413">Isomerase</keyword>
<evidence type="ECO:0000256" key="8">
    <source>
        <dbReference type="ARBA" id="ARBA00023166"/>
    </source>
</evidence>
<keyword evidence="7" id="KW-0443">Lipid metabolism</keyword>
<keyword evidence="9" id="KW-0753">Steroid metabolism</keyword>
<reference evidence="19 20" key="1">
    <citation type="submission" date="2021-03" db="EMBL/GenBank/DDBJ databases">
        <title>Lysobacter sp. nov. isolated from soil of gangwondo yeongwol, south Korea.</title>
        <authorList>
            <person name="Kim K.R."/>
            <person name="Kim K.H."/>
            <person name="Jeon C.O."/>
        </authorList>
    </citation>
    <scope>NUCLEOTIDE SEQUENCE [LARGE SCALE GENOMIC DNA]</scope>
    <source>
        <strain evidence="19 20">R19</strain>
    </source>
</reference>
<evidence type="ECO:0000256" key="4">
    <source>
        <dbReference type="ARBA" id="ARBA00022630"/>
    </source>
</evidence>
<name>A0A974XZ03_9GAMM</name>
<dbReference type="GO" id="GO:0008203">
    <property type="term" value="P:cholesterol metabolic process"/>
    <property type="evidence" value="ECO:0007669"/>
    <property type="project" value="UniProtKB-KW"/>
</dbReference>
<evidence type="ECO:0000256" key="16">
    <source>
        <dbReference type="SAM" id="SignalP"/>
    </source>
</evidence>
<evidence type="ECO:0000259" key="18">
    <source>
        <dbReference type="Pfam" id="PF05199"/>
    </source>
</evidence>
<evidence type="ECO:0000256" key="9">
    <source>
        <dbReference type="ARBA" id="ARBA00023221"/>
    </source>
</evidence>
<dbReference type="InterPro" id="IPR007867">
    <property type="entry name" value="GMC_OxRtase_C"/>
</dbReference>